<dbReference type="InterPro" id="IPR000182">
    <property type="entry name" value="GNAT_dom"/>
</dbReference>
<reference evidence="2 3" key="1">
    <citation type="submission" date="2024-04" db="EMBL/GenBank/DDBJ databases">
        <title>Defined microbial consortia suppress multidrug-resistant proinflammatory Enterobacteriaceae via ecological control.</title>
        <authorList>
            <person name="Furuichi M."/>
            <person name="Kawaguchi T."/>
            <person name="Pust M."/>
            <person name="Yasuma K."/>
            <person name="Plichta D."/>
            <person name="Hasegawa N."/>
            <person name="Ohya T."/>
            <person name="Bhattarai S."/>
            <person name="Sasajima S."/>
            <person name="Aoto Y."/>
            <person name="Tuganbaev T."/>
            <person name="Yaginuma M."/>
            <person name="Ueda M."/>
            <person name="Okahashi N."/>
            <person name="Amafuji K."/>
            <person name="Kiridooshi Y."/>
            <person name="Sugita K."/>
            <person name="Strazar M."/>
            <person name="Skelly A."/>
            <person name="Suda W."/>
            <person name="Hattori M."/>
            <person name="Nakamoto N."/>
            <person name="Caballero S."/>
            <person name="Norman J."/>
            <person name="Olle B."/>
            <person name="Tanoue T."/>
            <person name="Arita M."/>
            <person name="Bucci V."/>
            <person name="Atarashi K."/>
            <person name="Xavier R."/>
            <person name="Honda K."/>
        </authorList>
    </citation>
    <scope>NUCLEOTIDE SEQUENCE [LARGE SCALE GENOMIC DNA]</scope>
    <source>
        <strain evidence="3">k34-0107-D12</strain>
    </source>
</reference>
<dbReference type="Pfam" id="PF00583">
    <property type="entry name" value="Acetyltransf_1"/>
    <property type="match status" value="1"/>
</dbReference>
<feature type="domain" description="N-acetyltransferase" evidence="1">
    <location>
        <begin position="92"/>
        <end position="250"/>
    </location>
</feature>
<dbReference type="RefSeq" id="WP_227210048.1">
    <property type="nucleotide sequence ID" value="NZ_BAABZQ010000001.1"/>
</dbReference>
<evidence type="ECO:0000313" key="2">
    <source>
        <dbReference type="EMBL" id="GAA6501214.1"/>
    </source>
</evidence>
<dbReference type="PROSITE" id="PS51186">
    <property type="entry name" value="GNAT"/>
    <property type="match status" value="1"/>
</dbReference>
<dbReference type="InterPro" id="IPR016181">
    <property type="entry name" value="Acyl_CoA_acyltransferase"/>
</dbReference>
<comment type="caution">
    <text evidence="2">The sequence shown here is derived from an EMBL/GenBank/DDBJ whole genome shotgun (WGS) entry which is preliminary data.</text>
</comment>
<keyword evidence="3" id="KW-1185">Reference proteome</keyword>
<evidence type="ECO:0000259" key="1">
    <source>
        <dbReference type="PROSITE" id="PS51186"/>
    </source>
</evidence>
<evidence type="ECO:0000313" key="3">
    <source>
        <dbReference type="Proteomes" id="UP001600941"/>
    </source>
</evidence>
<dbReference type="Proteomes" id="UP001600941">
    <property type="component" value="Unassembled WGS sequence"/>
</dbReference>
<proteinExistence type="predicted"/>
<dbReference type="EMBL" id="BAABZQ010000001">
    <property type="protein sequence ID" value="GAA6501214.1"/>
    <property type="molecule type" value="Genomic_DNA"/>
</dbReference>
<name>A0ABQ0BXE5_9FIRM</name>
<accession>A0ABQ0BXE5</accession>
<dbReference type="Gene3D" id="3.40.630.30">
    <property type="match status" value="1"/>
</dbReference>
<protein>
    <recommendedName>
        <fullName evidence="1">N-acetyltransferase domain-containing protein</fullName>
    </recommendedName>
</protein>
<organism evidence="2 3">
    <name type="scientific">Blautia parvula</name>
    <dbReference type="NCBI Taxonomy" id="2877527"/>
    <lineage>
        <taxon>Bacteria</taxon>
        <taxon>Bacillati</taxon>
        <taxon>Bacillota</taxon>
        <taxon>Clostridia</taxon>
        <taxon>Lachnospirales</taxon>
        <taxon>Lachnospiraceae</taxon>
        <taxon>Blautia</taxon>
    </lineage>
</organism>
<dbReference type="SUPFAM" id="SSF55729">
    <property type="entry name" value="Acyl-CoA N-acyltransferases (Nat)"/>
    <property type="match status" value="1"/>
</dbReference>
<gene>
    <name evidence="2" type="ORF">K340107D12_40300</name>
</gene>
<sequence>MDNIEMTTIVKMHLAEFLECGPEVFEKKGLVFQTVGKRAERFQNPFFQVLSFGETIAAAVSPSVLKTAEKLLTGKSREEIFECPLLYGQSIYYIPDAKQSSRAELLPGYTYRGLEGEKLGELQGTEGFDNSLLFDEKGRTNTYIVFYAEIHGEIAGLAGASIESGRVWEIGVDVKERYRKGGLASVLVNHLMHDILERDILPIYCAASSNAASQATAFRAGLKPCWISTYKNILDGSSGYDELARRLYLK</sequence>
<dbReference type="CDD" id="cd04301">
    <property type="entry name" value="NAT_SF"/>
    <property type="match status" value="1"/>
</dbReference>